<dbReference type="InterPro" id="IPR051120">
    <property type="entry name" value="ABC_AA/LPS_Transport"/>
</dbReference>
<dbReference type="InterPro" id="IPR017871">
    <property type="entry name" value="ABC_transporter-like_CS"/>
</dbReference>
<dbReference type="FunCoup" id="A0A0F7DBX2">
    <property type="interactions" value="22"/>
</dbReference>
<dbReference type="AlphaFoldDB" id="A0A0F7DBX2"/>
<keyword evidence="2" id="KW-0547">Nucleotide-binding</keyword>
<dbReference type="HOGENOM" id="CLU_000604_1_2_2"/>
<evidence type="ECO:0000256" key="2">
    <source>
        <dbReference type="ARBA" id="ARBA00022741"/>
    </source>
</evidence>
<dbReference type="InterPro" id="IPR003439">
    <property type="entry name" value="ABC_transporter-like_ATP-bd"/>
</dbReference>
<dbReference type="PATRIC" id="fig|113653.22.peg.832"/>
<keyword evidence="1" id="KW-0813">Transport</keyword>
<dbReference type="InParanoid" id="A0A0F7DBX2"/>
<evidence type="ECO:0000313" key="5">
    <source>
        <dbReference type="EMBL" id="AKG91836.1"/>
    </source>
</evidence>
<sequence>MILKTYNLSKFFEGLRALDGVSISVPRESLTLIIGPNGSGKSTFINTVTGFYKADGGRVEYEGKDITNLPPHKIFREGIVRTFQIPRPFKKLTVIENLLMPLDNPGEQIRNAIMKNWVDFESEAVEKAYEILEFLNIDHLTFEKSENLSGGQLRLLEIGKALMTDAKLIVMDEPLAGVAPALAHEILRKVKELCDAGKTFLIVEHRLDIILEYADKVYVMGNGKVIAEGGKEVIEKPEVVEVYLGA</sequence>
<accession>A0A0F7DBX2</accession>
<dbReference type="InterPro" id="IPR003593">
    <property type="entry name" value="AAA+_ATPase"/>
</dbReference>
<dbReference type="GeneID" id="24803414"/>
<dbReference type="OrthoDB" id="44250at2157"/>
<gene>
    <name evidence="5" type="ORF">GAH_00833</name>
</gene>
<organism evidence="5 6">
    <name type="scientific">Geoglobus ahangari</name>
    <dbReference type="NCBI Taxonomy" id="113653"/>
    <lineage>
        <taxon>Archaea</taxon>
        <taxon>Methanobacteriati</taxon>
        <taxon>Methanobacteriota</taxon>
        <taxon>Archaeoglobi</taxon>
        <taxon>Archaeoglobales</taxon>
        <taxon>Archaeoglobaceae</taxon>
        <taxon>Geoglobus</taxon>
    </lineage>
</organism>
<dbReference type="PANTHER" id="PTHR45772:SF5">
    <property type="entry name" value="BRANCHED-CHAIN AMINO ACID TRANSPORT ATP-BINDING PROTEIN LIVG-RELATED"/>
    <property type="match status" value="1"/>
</dbReference>
<evidence type="ECO:0000256" key="1">
    <source>
        <dbReference type="ARBA" id="ARBA00022448"/>
    </source>
</evidence>
<proteinExistence type="predicted"/>
<keyword evidence="3" id="KW-0067">ATP-binding</keyword>
<dbReference type="KEGG" id="gah:GAH_00833"/>
<dbReference type="RefSeq" id="WP_048094856.1">
    <property type="nucleotide sequence ID" value="NZ_CP011267.1"/>
</dbReference>
<name>A0A0F7DBX2_9EURY</name>
<dbReference type="STRING" id="113653.GAH_00833"/>
<dbReference type="SMART" id="SM00382">
    <property type="entry name" value="AAA"/>
    <property type="match status" value="1"/>
</dbReference>
<dbReference type="CDD" id="cd03219">
    <property type="entry name" value="ABC_Mj1267_LivG_branched"/>
    <property type="match status" value="1"/>
</dbReference>
<reference evidence="5 6" key="1">
    <citation type="submission" date="2015-04" db="EMBL/GenBank/DDBJ databases">
        <title>The complete genome sequence of the hyperthermophilic, obligate iron-reducing archaeon Geoglobus ahangari strain 234T.</title>
        <authorList>
            <person name="Manzella M.P."/>
            <person name="Holmes D.E."/>
            <person name="Rocheleau J.M."/>
            <person name="Chung A."/>
            <person name="Reguera G."/>
            <person name="Kashefi K."/>
        </authorList>
    </citation>
    <scope>NUCLEOTIDE SEQUENCE [LARGE SCALE GENOMIC DNA]</scope>
    <source>
        <strain evidence="5 6">234</strain>
    </source>
</reference>
<keyword evidence="6" id="KW-1185">Reference proteome</keyword>
<dbReference type="GO" id="GO:0005886">
    <property type="term" value="C:plasma membrane"/>
    <property type="evidence" value="ECO:0007669"/>
    <property type="project" value="TreeGrafter"/>
</dbReference>
<feature type="domain" description="ABC transporter" evidence="4">
    <location>
        <begin position="3"/>
        <end position="246"/>
    </location>
</feature>
<dbReference type="Gene3D" id="3.40.50.300">
    <property type="entry name" value="P-loop containing nucleotide triphosphate hydrolases"/>
    <property type="match status" value="1"/>
</dbReference>
<dbReference type="Pfam" id="PF00005">
    <property type="entry name" value="ABC_tran"/>
    <property type="match status" value="1"/>
</dbReference>
<dbReference type="GO" id="GO:0005524">
    <property type="term" value="F:ATP binding"/>
    <property type="evidence" value="ECO:0007669"/>
    <property type="project" value="UniProtKB-KW"/>
</dbReference>
<dbReference type="EMBL" id="CP011267">
    <property type="protein sequence ID" value="AKG91836.1"/>
    <property type="molecule type" value="Genomic_DNA"/>
</dbReference>
<evidence type="ECO:0000256" key="3">
    <source>
        <dbReference type="ARBA" id="ARBA00022840"/>
    </source>
</evidence>
<dbReference type="InterPro" id="IPR027417">
    <property type="entry name" value="P-loop_NTPase"/>
</dbReference>
<dbReference type="PROSITE" id="PS50893">
    <property type="entry name" value="ABC_TRANSPORTER_2"/>
    <property type="match status" value="1"/>
</dbReference>
<dbReference type="GO" id="GO:0016887">
    <property type="term" value="F:ATP hydrolysis activity"/>
    <property type="evidence" value="ECO:0007669"/>
    <property type="project" value="InterPro"/>
</dbReference>
<dbReference type="Proteomes" id="UP000034723">
    <property type="component" value="Chromosome"/>
</dbReference>
<protein>
    <submittedName>
        <fullName evidence="5">ABC-type branched-chain amino acid transport</fullName>
    </submittedName>
</protein>
<dbReference type="PROSITE" id="PS00211">
    <property type="entry name" value="ABC_TRANSPORTER_1"/>
    <property type="match status" value="1"/>
</dbReference>
<evidence type="ECO:0000259" key="4">
    <source>
        <dbReference type="PROSITE" id="PS50893"/>
    </source>
</evidence>
<evidence type="ECO:0000313" key="6">
    <source>
        <dbReference type="Proteomes" id="UP000034723"/>
    </source>
</evidence>
<dbReference type="SUPFAM" id="SSF52540">
    <property type="entry name" value="P-loop containing nucleoside triphosphate hydrolases"/>
    <property type="match status" value="1"/>
</dbReference>
<dbReference type="PANTHER" id="PTHR45772">
    <property type="entry name" value="CONSERVED COMPONENT OF ABC TRANSPORTER FOR NATURAL AMINO ACIDS-RELATED"/>
    <property type="match status" value="1"/>
</dbReference>